<dbReference type="InterPro" id="IPR032675">
    <property type="entry name" value="LRR_dom_sf"/>
</dbReference>
<reference evidence="1" key="1">
    <citation type="submission" date="2021-02" db="EMBL/GenBank/DDBJ databases">
        <authorList>
            <person name="Nowell W R."/>
        </authorList>
    </citation>
    <scope>NUCLEOTIDE SEQUENCE</scope>
</reference>
<comment type="caution">
    <text evidence="1">The sequence shown here is derived from an EMBL/GenBank/DDBJ whole genome shotgun (WGS) entry which is preliminary data.</text>
</comment>
<proteinExistence type="predicted"/>
<dbReference type="Gene3D" id="3.80.10.10">
    <property type="entry name" value="Ribonuclease Inhibitor"/>
    <property type="match status" value="1"/>
</dbReference>
<dbReference type="SUPFAM" id="SSF52047">
    <property type="entry name" value="RNI-like"/>
    <property type="match status" value="1"/>
</dbReference>
<dbReference type="Proteomes" id="UP000663882">
    <property type="component" value="Unassembled WGS sequence"/>
</dbReference>
<gene>
    <name evidence="1" type="ORF">RFH988_LOCUS13056</name>
</gene>
<dbReference type="EMBL" id="CAJNOO010000563">
    <property type="protein sequence ID" value="CAF0979255.1"/>
    <property type="molecule type" value="Genomic_DNA"/>
</dbReference>
<accession>A0A814FB30</accession>
<evidence type="ECO:0000313" key="2">
    <source>
        <dbReference type="Proteomes" id="UP000663882"/>
    </source>
</evidence>
<dbReference type="OrthoDB" id="10031155at2759"/>
<organism evidence="1 2">
    <name type="scientific">Rotaria sordida</name>
    <dbReference type="NCBI Taxonomy" id="392033"/>
    <lineage>
        <taxon>Eukaryota</taxon>
        <taxon>Metazoa</taxon>
        <taxon>Spiralia</taxon>
        <taxon>Gnathifera</taxon>
        <taxon>Rotifera</taxon>
        <taxon>Eurotatoria</taxon>
        <taxon>Bdelloidea</taxon>
        <taxon>Philodinida</taxon>
        <taxon>Philodinidae</taxon>
        <taxon>Rotaria</taxon>
    </lineage>
</organism>
<protein>
    <recommendedName>
        <fullName evidence="3">F-box domain-containing protein</fullName>
    </recommendedName>
</protein>
<evidence type="ECO:0000313" key="1">
    <source>
        <dbReference type="EMBL" id="CAF0979255.1"/>
    </source>
</evidence>
<name>A0A814FB30_9BILA</name>
<sequence length="544" mass="63475">MEEVSTFEMLPDEMILFICQYLRGAEILYSFFNLNSRLNSAITDYCHYVNLKYVTYKQFDFVATQIIPQIGLSVRSFVFNGQWENIMSNKLNSTFFHLKLSLIFPQLYTLSLVNFIDRQLNLFLDNITDLLQLVKLDIRNLLDNYAEDSLEKVLAANNNRLKYISFDSDSIDFNLTATRNDETISYPNIEELIVNLKTNKTLEYLFILVPHIKRLHIDFDQLSSVSKSTLANVSSLIHLKDFQLRSINIYWSLKEIAYILSKMPSLQRLALNVRTEDAQSHSEVDTLLSTWPIHIRITCLLDKSNKYAVIHTIPYDLFSIIIPATIANYMLAGSEYTRKVKDLKIFGEQCSTDIHLIVQHFHRLRTLAIGSEKNSKELTSQSTQPIVLHLPKLKRLYVKGIYEIFHLVQAAPNLEHLQIDFNCLNIVLNDVSTCELLQKRIVHLEITNFREVDSIQLDTIAQKFNHLRDLSLVFENSTVFVDSLILQVLSLWKDKKLRSLYIRGSLTDEVDKNLRQWLIDHSHLCQEDLFVVKYMMNWIAMWLQ</sequence>
<evidence type="ECO:0008006" key="3">
    <source>
        <dbReference type="Google" id="ProtNLM"/>
    </source>
</evidence>
<dbReference type="AlphaFoldDB" id="A0A814FB30"/>